<keyword evidence="10" id="KW-1185">Reference proteome</keyword>
<keyword evidence="8" id="KW-0812">Transmembrane</keyword>
<dbReference type="RefSeq" id="WP_009147326.1">
    <property type="nucleotide sequence ID" value="NZ_CP121471.1"/>
</dbReference>
<keyword evidence="4" id="KW-0564">Palmitate</keyword>
<evidence type="ECO:0000256" key="2">
    <source>
        <dbReference type="ARBA" id="ARBA00022729"/>
    </source>
</evidence>
<evidence type="ECO:0000256" key="6">
    <source>
        <dbReference type="ARBA" id="ARBA00023288"/>
    </source>
</evidence>
<feature type="transmembrane region" description="Helical" evidence="8">
    <location>
        <begin position="20"/>
        <end position="40"/>
    </location>
</feature>
<evidence type="ECO:0000256" key="3">
    <source>
        <dbReference type="ARBA" id="ARBA00023136"/>
    </source>
</evidence>
<accession>H8YXR5</accession>
<sequence>MPAIPIACPQRPARHPWHLAWLRLGLLGLILLALLCLAACGQKGPLYLPEPKPEATQPQAPTPDPAPEPVAPTESGESLEVIDSLPDPGIGDISSPDLLGD</sequence>
<name>H8YXR5_9GAMM</name>
<comment type="subcellular location">
    <subcellularLocation>
        <location evidence="1">Cell outer membrane</location>
        <topology evidence="1">Lipid-anchor</topology>
    </subcellularLocation>
</comment>
<evidence type="ECO:0000256" key="5">
    <source>
        <dbReference type="ARBA" id="ARBA00023237"/>
    </source>
</evidence>
<dbReference type="Pfam" id="PF13627">
    <property type="entry name" value="LptM_cons"/>
    <property type="match status" value="1"/>
</dbReference>
<evidence type="ECO:0008006" key="11">
    <source>
        <dbReference type="Google" id="ProtNLM"/>
    </source>
</evidence>
<dbReference type="Proteomes" id="UP000002964">
    <property type="component" value="Unassembled WGS sequence"/>
</dbReference>
<dbReference type="STRING" id="631362.Thi970DRAFT_00897"/>
<dbReference type="NCBIfam" id="NF047847">
    <property type="entry name" value="SS_mature_LptM"/>
    <property type="match status" value="1"/>
</dbReference>
<proteinExistence type="predicted"/>
<dbReference type="GO" id="GO:0009279">
    <property type="term" value="C:cell outer membrane"/>
    <property type="evidence" value="ECO:0007669"/>
    <property type="project" value="UniProtKB-SubCell"/>
</dbReference>
<feature type="region of interest" description="Disordered" evidence="7">
    <location>
        <begin position="47"/>
        <end position="101"/>
    </location>
</feature>
<dbReference type="AlphaFoldDB" id="H8YXR5"/>
<evidence type="ECO:0000313" key="10">
    <source>
        <dbReference type="Proteomes" id="UP000002964"/>
    </source>
</evidence>
<reference evidence="9 10" key="2">
    <citation type="submission" date="2011-11" db="EMBL/GenBank/DDBJ databases">
        <authorList>
            <consortium name="US DOE Joint Genome Institute"/>
            <person name="Lucas S."/>
            <person name="Han J."/>
            <person name="Lapidus A."/>
            <person name="Cheng J.-F."/>
            <person name="Goodwin L."/>
            <person name="Pitluck S."/>
            <person name="Peters L."/>
            <person name="Ovchinnikova G."/>
            <person name="Zhang X."/>
            <person name="Detter J.C."/>
            <person name="Han C."/>
            <person name="Tapia R."/>
            <person name="Land M."/>
            <person name="Hauser L."/>
            <person name="Kyrpides N."/>
            <person name="Ivanova N."/>
            <person name="Pagani I."/>
            <person name="Vogl K."/>
            <person name="Liu Z."/>
            <person name="Overmann J."/>
            <person name="Frigaard N.-U."/>
            <person name="Bryant D."/>
            <person name="Woyke T."/>
        </authorList>
    </citation>
    <scope>NUCLEOTIDE SEQUENCE [LARGE SCALE GENOMIC DNA]</scope>
    <source>
        <strain evidence="9 10">970</strain>
    </source>
</reference>
<gene>
    <name evidence="9" type="ORF">Thi970DRAFT_00897</name>
</gene>
<evidence type="ECO:0000256" key="1">
    <source>
        <dbReference type="ARBA" id="ARBA00004459"/>
    </source>
</evidence>
<dbReference type="EMBL" id="JH603168">
    <property type="protein sequence ID" value="EIC23241.1"/>
    <property type="molecule type" value="Genomic_DNA"/>
</dbReference>
<organism evidence="9 10">
    <name type="scientific">Thiorhodovibrio frisius</name>
    <dbReference type="NCBI Taxonomy" id="631362"/>
    <lineage>
        <taxon>Bacteria</taxon>
        <taxon>Pseudomonadati</taxon>
        <taxon>Pseudomonadota</taxon>
        <taxon>Gammaproteobacteria</taxon>
        <taxon>Chromatiales</taxon>
        <taxon>Chromatiaceae</taxon>
        <taxon>Thiorhodovibrio</taxon>
    </lineage>
</organism>
<keyword evidence="6" id="KW-0449">Lipoprotein</keyword>
<keyword evidence="2" id="KW-0732">Signal</keyword>
<evidence type="ECO:0000256" key="4">
    <source>
        <dbReference type="ARBA" id="ARBA00023139"/>
    </source>
</evidence>
<keyword evidence="5" id="KW-0998">Cell outer membrane</keyword>
<evidence type="ECO:0000256" key="8">
    <source>
        <dbReference type="SAM" id="Phobius"/>
    </source>
</evidence>
<protein>
    <recommendedName>
        <fullName evidence="11">Lipoprotein</fullName>
    </recommendedName>
</protein>
<evidence type="ECO:0000313" key="9">
    <source>
        <dbReference type="EMBL" id="EIC23241.1"/>
    </source>
</evidence>
<keyword evidence="8" id="KW-1133">Transmembrane helix</keyword>
<reference evidence="10" key="1">
    <citation type="submission" date="2011-06" db="EMBL/GenBank/DDBJ databases">
        <authorList>
            <consortium name="US DOE Joint Genome Institute (JGI-PGF)"/>
            <person name="Lucas S."/>
            <person name="Han J."/>
            <person name="Lapidus A."/>
            <person name="Cheng J.-F."/>
            <person name="Goodwin L."/>
            <person name="Pitluck S."/>
            <person name="Peters L."/>
            <person name="Land M.L."/>
            <person name="Hauser L."/>
            <person name="Vogl K."/>
            <person name="Liu Z."/>
            <person name="Overmann J."/>
            <person name="Frigaard N.-U."/>
            <person name="Bryant D.A."/>
            <person name="Woyke T.J."/>
        </authorList>
    </citation>
    <scope>NUCLEOTIDE SEQUENCE [LARGE SCALE GENOMIC DNA]</scope>
    <source>
        <strain evidence="10">970</strain>
    </source>
</reference>
<dbReference type="InterPro" id="IPR032831">
    <property type="entry name" value="LptM_cons"/>
</dbReference>
<keyword evidence="3 8" id="KW-0472">Membrane</keyword>
<evidence type="ECO:0000256" key="7">
    <source>
        <dbReference type="SAM" id="MobiDB-lite"/>
    </source>
</evidence>
<dbReference type="HOGENOM" id="CLU_2290402_0_0_6"/>
<feature type="compositionally biased region" description="Pro residues" evidence="7">
    <location>
        <begin position="60"/>
        <end position="70"/>
    </location>
</feature>